<accession>A0A2H0N3J6</accession>
<keyword evidence="1" id="KW-0808">Transferase</keyword>
<name>A0A2H0N3J6_9BACT</name>
<dbReference type="EMBL" id="PCWM01000006">
    <property type="protein sequence ID" value="PIR03448.1"/>
    <property type="molecule type" value="Genomic_DNA"/>
</dbReference>
<dbReference type="Pfam" id="PF13439">
    <property type="entry name" value="Glyco_transf_4"/>
    <property type="match status" value="1"/>
</dbReference>
<dbReference type="Pfam" id="PF00534">
    <property type="entry name" value="Glycos_transf_1"/>
    <property type="match status" value="1"/>
</dbReference>
<dbReference type="Gene3D" id="3.40.50.2000">
    <property type="entry name" value="Glycogen Phosphorylase B"/>
    <property type="match status" value="2"/>
</dbReference>
<evidence type="ECO:0008006" key="6">
    <source>
        <dbReference type="Google" id="ProtNLM"/>
    </source>
</evidence>
<dbReference type="GO" id="GO:0016757">
    <property type="term" value="F:glycosyltransferase activity"/>
    <property type="evidence" value="ECO:0007669"/>
    <property type="project" value="InterPro"/>
</dbReference>
<comment type="caution">
    <text evidence="4">The sequence shown here is derived from an EMBL/GenBank/DDBJ whole genome shotgun (WGS) entry which is preliminary data.</text>
</comment>
<dbReference type="PANTHER" id="PTHR46401:SF2">
    <property type="entry name" value="GLYCOSYLTRANSFERASE WBBK-RELATED"/>
    <property type="match status" value="1"/>
</dbReference>
<protein>
    <recommendedName>
        <fullName evidence="6">Glycosyl transferase family 1</fullName>
    </recommendedName>
</protein>
<gene>
    <name evidence="4" type="ORF">COV60_00205</name>
</gene>
<reference evidence="4 5" key="1">
    <citation type="submission" date="2017-09" db="EMBL/GenBank/DDBJ databases">
        <title>Depth-based differentiation of microbial function through sediment-hosted aquifers and enrichment of novel symbionts in the deep terrestrial subsurface.</title>
        <authorList>
            <person name="Probst A.J."/>
            <person name="Ladd B."/>
            <person name="Jarett J.K."/>
            <person name="Geller-Mcgrath D.E."/>
            <person name="Sieber C.M."/>
            <person name="Emerson J.B."/>
            <person name="Anantharaman K."/>
            <person name="Thomas B.C."/>
            <person name="Malmstrom R."/>
            <person name="Stieglmeier M."/>
            <person name="Klingl A."/>
            <person name="Woyke T."/>
            <person name="Ryan C.M."/>
            <person name="Banfield J.F."/>
        </authorList>
    </citation>
    <scope>NUCLEOTIDE SEQUENCE [LARGE SCALE GENOMIC DNA]</scope>
    <source>
        <strain evidence="4">CG11_big_fil_rev_8_21_14_0_20_43_7</strain>
    </source>
</reference>
<dbReference type="SUPFAM" id="SSF53756">
    <property type="entry name" value="UDP-Glycosyltransferase/glycogen phosphorylase"/>
    <property type="match status" value="1"/>
</dbReference>
<dbReference type="AlphaFoldDB" id="A0A2H0N3J6"/>
<dbReference type="Proteomes" id="UP000229782">
    <property type="component" value="Unassembled WGS sequence"/>
</dbReference>
<feature type="domain" description="Glycosyltransferase subfamily 4-like N-terminal" evidence="3">
    <location>
        <begin position="24"/>
        <end position="181"/>
    </location>
</feature>
<evidence type="ECO:0000259" key="3">
    <source>
        <dbReference type="Pfam" id="PF13439"/>
    </source>
</evidence>
<dbReference type="FunFam" id="3.40.50.2000:FF:000119">
    <property type="entry name" value="Glycosyl transferase group 1"/>
    <property type="match status" value="1"/>
</dbReference>
<dbReference type="InterPro" id="IPR001296">
    <property type="entry name" value="Glyco_trans_1"/>
</dbReference>
<dbReference type="GO" id="GO:0009103">
    <property type="term" value="P:lipopolysaccharide biosynthetic process"/>
    <property type="evidence" value="ECO:0007669"/>
    <property type="project" value="TreeGrafter"/>
</dbReference>
<dbReference type="PANTHER" id="PTHR46401">
    <property type="entry name" value="GLYCOSYLTRANSFERASE WBBK-RELATED"/>
    <property type="match status" value="1"/>
</dbReference>
<dbReference type="InterPro" id="IPR028098">
    <property type="entry name" value="Glyco_trans_4-like_N"/>
</dbReference>
<sequence>MYGAHRTYMKIGIDARMYGPRNAGLGRYIEQLIEQLKYLDDEHEYVIFLKQESFDAFQLPNQTWKKVLADVSWYGWKEQLFMPSILRQEHIDLMHFPHWNVPILYRKKFVVTIHDLIMFHFSRKEATTHGSLVYFLKDQLHRFLVRSVARRASSIFTTSEYTKQDIVKTLRIELKKIHVTYQAPFLNNEQRATSNEQVVSLFGIKKPYVLYVGNAYPHKNLERLVQAWNIVEQEAPGYQLVFAGKDSVFYENIKKSTQALKHSSTVVFTGYVSDEELGALYENADLSVFPSLYEGFGLPPLEAMAHGVPVVSSNASCLPEVLGEAALYFDPESIDDMALAIIEGIRNEDIRYTMRQNAKEELKRYSWKRCAEQMLNVYTTLV</sequence>
<evidence type="ECO:0000256" key="1">
    <source>
        <dbReference type="ARBA" id="ARBA00022679"/>
    </source>
</evidence>
<proteinExistence type="predicted"/>
<evidence type="ECO:0000259" key="2">
    <source>
        <dbReference type="Pfam" id="PF00534"/>
    </source>
</evidence>
<feature type="domain" description="Glycosyl transferase family 1" evidence="2">
    <location>
        <begin position="205"/>
        <end position="360"/>
    </location>
</feature>
<evidence type="ECO:0000313" key="5">
    <source>
        <dbReference type="Proteomes" id="UP000229782"/>
    </source>
</evidence>
<evidence type="ECO:0000313" key="4">
    <source>
        <dbReference type="EMBL" id="PIR03448.1"/>
    </source>
</evidence>
<dbReference type="CDD" id="cd03809">
    <property type="entry name" value="GT4_MtfB-like"/>
    <property type="match status" value="1"/>
</dbReference>
<organism evidence="4 5">
    <name type="scientific">Candidatus Magasanikbacteria bacterium CG11_big_fil_rev_8_21_14_0_20_43_7</name>
    <dbReference type="NCBI Taxonomy" id="1974654"/>
    <lineage>
        <taxon>Bacteria</taxon>
        <taxon>Candidatus Magasanikiibacteriota</taxon>
    </lineage>
</organism>